<keyword evidence="8 12" id="KW-0648">Protein biosynthesis</keyword>
<dbReference type="InterPro" id="IPR010978">
    <property type="entry name" value="tRNA-bd_arm"/>
</dbReference>
<comment type="pathway">
    <text evidence="2 12">Aminoacyl-tRNA biosynthesis; selenocysteinyl-tRNA(Sec) biosynthesis; L-seryl-tRNA(Sec) from L-serine and tRNA(Sec): step 1/1.</text>
</comment>
<dbReference type="HAMAP" id="MF_00176">
    <property type="entry name" value="Ser_tRNA_synth_type1"/>
    <property type="match status" value="1"/>
</dbReference>
<sequence>MLDIKFVLNNIDFVIAKLQTRKINCNFLKELVDLYQSKKKLVIQIEKIRFKNNRLSSLISSSKLKQRVIDNDICLEMSLLKKDLARLKQNLGIIEDQITNILYSIPNIPHDSVPIGENTHDNIEIYRYPQNIPVKNFLVQDHVQIGERLNILDFKTATKITGSKFVTLKGMGARLERVLIDFMIDVHVRKNYLEITPPFIVNDKSMFAAGQLPKFEKEVFKLDLNTKNWYLNPTAEVPTVNLHRDEVFNVNQLPIKYVSYTTCFRQEAGAAGKYTRGILRQKQFNKVELIQFVEPQYSYMELDQMLKDSETILQQLELPYRIVLLSTGDLGFSMAKTYDIEVWLPSQQKYYEIASISNAETFQAKRANIKFRINSQDKRQYIHTLNGSALAIGRTMAAILENYQNKDGHVVVPEVLQKYLGIDIIKTNSTY</sequence>
<dbReference type="Gene3D" id="1.10.287.40">
    <property type="entry name" value="Serine-tRNA synthetase, tRNA binding domain"/>
    <property type="match status" value="1"/>
</dbReference>
<dbReference type="SUPFAM" id="SSF46589">
    <property type="entry name" value="tRNA-binding arm"/>
    <property type="match status" value="1"/>
</dbReference>
<protein>
    <recommendedName>
        <fullName evidence="12">Serine--tRNA ligase</fullName>
        <ecNumber evidence="12">6.1.1.11</ecNumber>
    </recommendedName>
    <alternativeName>
        <fullName evidence="12">Seryl-tRNA synthetase</fullName>
        <shortName evidence="12">SerRS</shortName>
    </alternativeName>
    <alternativeName>
        <fullName evidence="12">Seryl-tRNA(Ser/Sec) synthetase</fullName>
    </alternativeName>
</protein>
<evidence type="ECO:0000256" key="2">
    <source>
        <dbReference type="ARBA" id="ARBA00005045"/>
    </source>
</evidence>
<evidence type="ECO:0000256" key="5">
    <source>
        <dbReference type="ARBA" id="ARBA00022598"/>
    </source>
</evidence>
<dbReference type="InterPro" id="IPR045864">
    <property type="entry name" value="aa-tRNA-synth_II/BPL/LPL"/>
</dbReference>
<dbReference type="SUPFAM" id="SSF55681">
    <property type="entry name" value="Class II aaRS and biotin synthetases"/>
    <property type="match status" value="1"/>
</dbReference>
<evidence type="ECO:0000256" key="12">
    <source>
        <dbReference type="HAMAP-Rule" id="MF_00176"/>
    </source>
</evidence>
<comment type="catalytic activity">
    <reaction evidence="11 12">
        <text>tRNA(Ser) + L-serine + ATP = L-seryl-tRNA(Ser) + AMP + diphosphate + H(+)</text>
        <dbReference type="Rhea" id="RHEA:12292"/>
        <dbReference type="Rhea" id="RHEA-COMP:9669"/>
        <dbReference type="Rhea" id="RHEA-COMP:9703"/>
        <dbReference type="ChEBI" id="CHEBI:15378"/>
        <dbReference type="ChEBI" id="CHEBI:30616"/>
        <dbReference type="ChEBI" id="CHEBI:33019"/>
        <dbReference type="ChEBI" id="CHEBI:33384"/>
        <dbReference type="ChEBI" id="CHEBI:78442"/>
        <dbReference type="ChEBI" id="CHEBI:78533"/>
        <dbReference type="ChEBI" id="CHEBI:456215"/>
        <dbReference type="EC" id="6.1.1.11"/>
    </reaction>
</comment>
<proteinExistence type="inferred from homology"/>
<evidence type="ECO:0000256" key="6">
    <source>
        <dbReference type="ARBA" id="ARBA00022741"/>
    </source>
</evidence>
<comment type="caution">
    <text evidence="14">The sequence shown here is derived from an EMBL/GenBank/DDBJ whole genome shotgun (WGS) entry which is preliminary data.</text>
</comment>
<feature type="binding site" evidence="12">
    <location>
        <begin position="352"/>
        <end position="355"/>
    </location>
    <ligand>
        <name>ATP</name>
        <dbReference type="ChEBI" id="CHEBI:30616"/>
    </ligand>
</feature>
<dbReference type="EC" id="6.1.1.11" evidence="12"/>
<name>A0ABT9DCW9_9MOLU</name>
<dbReference type="InterPro" id="IPR002317">
    <property type="entry name" value="Ser-tRNA-ligase_type_1"/>
</dbReference>
<dbReference type="PIRSF" id="PIRSF001529">
    <property type="entry name" value="Ser-tRNA-synth_IIa"/>
    <property type="match status" value="1"/>
</dbReference>
<comment type="domain">
    <text evidence="12">Consists of two distinct domains, a catalytic core and a N-terminal extension that is involved in tRNA binding.</text>
</comment>
<organism evidence="14 15">
    <name type="scientific">Candidatus Phytoplasma melaleucae</name>
    <dbReference type="NCBI Taxonomy" id="2982630"/>
    <lineage>
        <taxon>Bacteria</taxon>
        <taxon>Bacillati</taxon>
        <taxon>Mycoplasmatota</taxon>
        <taxon>Mollicutes</taxon>
        <taxon>Acholeplasmatales</taxon>
        <taxon>Acholeplasmataceae</taxon>
        <taxon>Candidatus Phytoplasma</taxon>
    </lineage>
</organism>
<dbReference type="InterPro" id="IPR042103">
    <property type="entry name" value="SerRS_1_N_sf"/>
</dbReference>
<evidence type="ECO:0000256" key="9">
    <source>
        <dbReference type="ARBA" id="ARBA00023146"/>
    </source>
</evidence>
<dbReference type="CDD" id="cd00770">
    <property type="entry name" value="SerRS_core"/>
    <property type="match status" value="1"/>
</dbReference>
<feature type="domain" description="Aminoacyl-transfer RNA synthetases class-II family profile" evidence="13">
    <location>
        <begin position="141"/>
        <end position="413"/>
    </location>
</feature>
<dbReference type="PROSITE" id="PS50862">
    <property type="entry name" value="AA_TRNA_LIGASE_II"/>
    <property type="match status" value="1"/>
</dbReference>
<dbReference type="RefSeq" id="WP_304515147.1">
    <property type="nucleotide sequence ID" value="NZ_JAOSID010000001.1"/>
</dbReference>
<evidence type="ECO:0000256" key="11">
    <source>
        <dbReference type="ARBA" id="ARBA00048823"/>
    </source>
</evidence>
<dbReference type="Pfam" id="PF00587">
    <property type="entry name" value="tRNA-synt_2b"/>
    <property type="match status" value="1"/>
</dbReference>
<evidence type="ECO:0000256" key="7">
    <source>
        <dbReference type="ARBA" id="ARBA00022840"/>
    </source>
</evidence>
<dbReference type="Gene3D" id="3.30.930.10">
    <property type="entry name" value="Bira Bifunctional Protein, Domain 2"/>
    <property type="match status" value="1"/>
</dbReference>
<comment type="caution">
    <text evidence="12">Lacks conserved residue(s) required for the propagation of feature annotation.</text>
</comment>
<feature type="binding site" evidence="12">
    <location>
        <begin position="265"/>
        <end position="267"/>
    </location>
    <ligand>
        <name>ATP</name>
        <dbReference type="ChEBI" id="CHEBI:30616"/>
    </ligand>
</feature>
<comment type="subcellular location">
    <subcellularLocation>
        <location evidence="1 12">Cytoplasm</location>
    </subcellularLocation>
</comment>
<feature type="binding site" evidence="12">
    <location>
        <position position="388"/>
    </location>
    <ligand>
        <name>L-serine</name>
        <dbReference type="ChEBI" id="CHEBI:33384"/>
    </ligand>
</feature>
<gene>
    <name evidence="12 14" type="primary">serS</name>
    <name evidence="14" type="ORF">OC680_00405</name>
</gene>
<comment type="catalytic activity">
    <reaction evidence="10 12">
        <text>tRNA(Sec) + L-serine + ATP = L-seryl-tRNA(Sec) + AMP + diphosphate + H(+)</text>
        <dbReference type="Rhea" id="RHEA:42580"/>
        <dbReference type="Rhea" id="RHEA-COMP:9742"/>
        <dbReference type="Rhea" id="RHEA-COMP:10128"/>
        <dbReference type="ChEBI" id="CHEBI:15378"/>
        <dbReference type="ChEBI" id="CHEBI:30616"/>
        <dbReference type="ChEBI" id="CHEBI:33019"/>
        <dbReference type="ChEBI" id="CHEBI:33384"/>
        <dbReference type="ChEBI" id="CHEBI:78442"/>
        <dbReference type="ChEBI" id="CHEBI:78533"/>
        <dbReference type="ChEBI" id="CHEBI:456215"/>
        <dbReference type="EC" id="6.1.1.11"/>
    </reaction>
</comment>
<keyword evidence="15" id="KW-1185">Reference proteome</keyword>
<feature type="binding site" evidence="12">
    <location>
        <begin position="234"/>
        <end position="236"/>
    </location>
    <ligand>
        <name>L-serine</name>
        <dbReference type="ChEBI" id="CHEBI:33384"/>
    </ligand>
</feature>
<comment type="subunit">
    <text evidence="12">Homodimer. The tRNA molecule binds across the dimer.</text>
</comment>
<keyword evidence="6 12" id="KW-0547">Nucleotide-binding</keyword>
<comment type="similarity">
    <text evidence="3 12">Belongs to the class-II aminoacyl-tRNA synthetase family. Type-1 seryl-tRNA synthetase subfamily.</text>
</comment>
<evidence type="ECO:0000256" key="3">
    <source>
        <dbReference type="ARBA" id="ARBA00010728"/>
    </source>
</evidence>
<evidence type="ECO:0000259" key="13">
    <source>
        <dbReference type="PROSITE" id="PS50862"/>
    </source>
</evidence>
<comment type="function">
    <text evidence="12">Catalyzes the attachment of serine to tRNA(Ser). Is also able to aminoacylate tRNA(Sec) with serine, to form the misacylated tRNA L-seryl-tRNA(Sec), which will be further converted into selenocysteinyl-tRNA(Sec).</text>
</comment>
<dbReference type="InterPro" id="IPR033729">
    <property type="entry name" value="SerRS_core"/>
</dbReference>
<keyword evidence="9 12" id="KW-0030">Aminoacyl-tRNA synthetase</keyword>
<evidence type="ECO:0000256" key="8">
    <source>
        <dbReference type="ARBA" id="ARBA00022917"/>
    </source>
</evidence>
<dbReference type="GO" id="GO:0004828">
    <property type="term" value="F:serine-tRNA ligase activity"/>
    <property type="evidence" value="ECO:0007669"/>
    <property type="project" value="UniProtKB-EC"/>
</dbReference>
<evidence type="ECO:0000313" key="14">
    <source>
        <dbReference type="EMBL" id="MDO8167945.1"/>
    </source>
</evidence>
<dbReference type="Pfam" id="PF02403">
    <property type="entry name" value="Seryl_tRNA_N"/>
    <property type="match status" value="1"/>
</dbReference>
<dbReference type="EMBL" id="JAOSID010000001">
    <property type="protein sequence ID" value="MDO8167945.1"/>
    <property type="molecule type" value="Genomic_DNA"/>
</dbReference>
<dbReference type="PANTHER" id="PTHR43697">
    <property type="entry name" value="SERYL-TRNA SYNTHETASE"/>
    <property type="match status" value="1"/>
</dbReference>
<dbReference type="InterPro" id="IPR002314">
    <property type="entry name" value="aa-tRNA-synt_IIb"/>
</dbReference>
<evidence type="ECO:0000256" key="4">
    <source>
        <dbReference type="ARBA" id="ARBA00022490"/>
    </source>
</evidence>
<dbReference type="PRINTS" id="PR00981">
    <property type="entry name" value="TRNASYNTHSER"/>
</dbReference>
<keyword evidence="4 12" id="KW-0963">Cytoplasm</keyword>
<dbReference type="Proteomes" id="UP001172036">
    <property type="component" value="Unassembled WGS sequence"/>
</dbReference>
<feature type="binding site" evidence="12">
    <location>
        <position position="288"/>
    </location>
    <ligand>
        <name>L-serine</name>
        <dbReference type="ChEBI" id="CHEBI:33384"/>
    </ligand>
</feature>
<keyword evidence="5 12" id="KW-0436">Ligase</keyword>
<dbReference type="InterPro" id="IPR006195">
    <property type="entry name" value="aa-tRNA-synth_II"/>
</dbReference>
<evidence type="ECO:0000313" key="15">
    <source>
        <dbReference type="Proteomes" id="UP001172036"/>
    </source>
</evidence>
<reference evidence="14 15" key="1">
    <citation type="journal article" date="2023" name="Int. J. Syst. Evol. Microbiol.">
        <title>The observation of taxonomic boundaries for the 16SrII and 16SrXXV phytoplasmas using genome-based delimitation.</title>
        <authorList>
            <person name="Rodrigues Jardim B."/>
            <person name="Tran-Nguyen L.T.T."/>
            <person name="Gambley C."/>
            <person name="Al-Sadi A.M."/>
            <person name="Al-Subhi A.M."/>
            <person name="Foissac X."/>
            <person name="Salar P."/>
            <person name="Cai H."/>
            <person name="Yang J.Y."/>
            <person name="Davis R."/>
            <person name="Jones L."/>
            <person name="Rodoni B."/>
            <person name="Constable F.E."/>
        </authorList>
    </citation>
    <scope>NUCLEOTIDE SEQUENCE [LARGE SCALE GENOMIC DNA]</scope>
    <source>
        <strain evidence="14">BAWM-155c</strain>
    </source>
</reference>
<accession>A0ABT9DCW9</accession>
<evidence type="ECO:0000256" key="10">
    <source>
        <dbReference type="ARBA" id="ARBA00047929"/>
    </source>
</evidence>
<dbReference type="InterPro" id="IPR015866">
    <property type="entry name" value="Ser-tRNA-synth_1_N"/>
</dbReference>
<dbReference type="PANTHER" id="PTHR43697:SF1">
    <property type="entry name" value="SERINE--TRNA LIGASE"/>
    <property type="match status" value="1"/>
</dbReference>
<evidence type="ECO:0000256" key="1">
    <source>
        <dbReference type="ARBA" id="ARBA00004496"/>
    </source>
</evidence>
<dbReference type="NCBIfam" id="TIGR00414">
    <property type="entry name" value="serS"/>
    <property type="match status" value="1"/>
</dbReference>
<keyword evidence="7 12" id="KW-0067">ATP-binding</keyword>